<sequence>MSRPERHSHTVPGGRAYWLTQKLWAAAAGLPVISVAIADIPEFDQDCWFRGQAPTLRDVAGHTRRIMAADLSYPIIFSADGALMDGGHRIARAWIEGRTQIDAVRFTIDPEPEEVRSL</sequence>
<proteinExistence type="predicted"/>
<protein>
    <recommendedName>
        <fullName evidence="3">Chromosome partitioning protein ParB</fullName>
    </recommendedName>
</protein>
<evidence type="ECO:0008006" key="3">
    <source>
        <dbReference type="Google" id="ProtNLM"/>
    </source>
</evidence>
<reference evidence="1" key="1">
    <citation type="submission" date="2021-04" db="EMBL/GenBank/DDBJ databases">
        <title>Draft genome assembly of strain Phenylobacterium sp. 20VBR1 using MiniION and Illumina platforms.</title>
        <authorList>
            <person name="Thomas F.A."/>
            <person name="Krishnan K.P."/>
            <person name="Sinha R.K."/>
        </authorList>
    </citation>
    <scope>NUCLEOTIDE SEQUENCE</scope>
    <source>
        <strain evidence="1">20VBR1</strain>
    </source>
</reference>
<dbReference type="AlphaFoldDB" id="A0A941CXL1"/>
<accession>A0A941CXL1</accession>
<dbReference type="EMBL" id="JAGSGD010000001">
    <property type="protein sequence ID" value="MBR7618207.1"/>
    <property type="molecule type" value="Genomic_DNA"/>
</dbReference>
<comment type="caution">
    <text evidence="1">The sequence shown here is derived from an EMBL/GenBank/DDBJ whole genome shotgun (WGS) entry which is preliminary data.</text>
</comment>
<evidence type="ECO:0000313" key="2">
    <source>
        <dbReference type="Proteomes" id="UP000622580"/>
    </source>
</evidence>
<dbReference type="RefSeq" id="WP_215338060.1">
    <property type="nucleotide sequence ID" value="NZ_JAGSGD010000001.1"/>
</dbReference>
<keyword evidence="2" id="KW-1185">Reference proteome</keyword>
<dbReference type="Proteomes" id="UP000622580">
    <property type="component" value="Unassembled WGS sequence"/>
</dbReference>
<gene>
    <name evidence="1" type="ORF">JKL49_02300</name>
</gene>
<name>A0A941CXL1_9CAUL</name>
<evidence type="ECO:0000313" key="1">
    <source>
        <dbReference type="EMBL" id="MBR7618207.1"/>
    </source>
</evidence>
<organism evidence="1 2">
    <name type="scientific">Phenylobacterium glaciei</name>
    <dbReference type="NCBI Taxonomy" id="2803784"/>
    <lineage>
        <taxon>Bacteria</taxon>
        <taxon>Pseudomonadati</taxon>
        <taxon>Pseudomonadota</taxon>
        <taxon>Alphaproteobacteria</taxon>
        <taxon>Caulobacterales</taxon>
        <taxon>Caulobacteraceae</taxon>
        <taxon>Phenylobacterium</taxon>
    </lineage>
</organism>